<evidence type="ECO:0000313" key="6">
    <source>
        <dbReference type="EMBL" id="TPX78544.1"/>
    </source>
</evidence>
<keyword evidence="4" id="KW-0732">Signal</keyword>
<comment type="caution">
    <text evidence="6">The sequence shown here is derived from an EMBL/GenBank/DDBJ whole genome shotgun (WGS) entry which is preliminary data.</text>
</comment>
<dbReference type="InterPro" id="IPR000726">
    <property type="entry name" value="Glyco_hydro_19_cat"/>
</dbReference>
<feature type="region of interest" description="Disordered" evidence="3">
    <location>
        <begin position="75"/>
        <end position="145"/>
    </location>
</feature>
<dbReference type="GO" id="GO:0006032">
    <property type="term" value="P:chitin catabolic process"/>
    <property type="evidence" value="ECO:0007669"/>
    <property type="project" value="InterPro"/>
</dbReference>
<dbReference type="Gene3D" id="1.10.530.10">
    <property type="match status" value="1"/>
</dbReference>
<feature type="chain" id="PRO_5021467600" evidence="4">
    <location>
        <begin position="21"/>
        <end position="423"/>
    </location>
</feature>
<dbReference type="InterPro" id="IPR023346">
    <property type="entry name" value="Lysozyme-like_dom_sf"/>
</dbReference>
<dbReference type="CDD" id="cd00325">
    <property type="entry name" value="chitinase_GH19"/>
    <property type="match status" value="1"/>
</dbReference>
<reference evidence="6 7" key="1">
    <citation type="journal article" date="2019" name="Sci. Rep.">
        <title>Comparative genomics of chytrid fungi reveal insights into the obligate biotrophic and pathogenic lifestyle of Synchytrium endobioticum.</title>
        <authorList>
            <person name="van de Vossenberg B.T.L.H."/>
            <person name="Warris S."/>
            <person name="Nguyen H.D.T."/>
            <person name="van Gent-Pelzer M.P.E."/>
            <person name="Joly D.L."/>
            <person name="van de Geest H.C."/>
            <person name="Bonants P.J.M."/>
            <person name="Smith D.S."/>
            <person name="Levesque C.A."/>
            <person name="van der Lee T.A.J."/>
        </authorList>
    </citation>
    <scope>NUCLEOTIDE SEQUENCE [LARGE SCALE GENOMIC DNA]</scope>
    <source>
        <strain evidence="6 7">CBS 675.73</strain>
    </source>
</reference>
<evidence type="ECO:0000256" key="4">
    <source>
        <dbReference type="SAM" id="SignalP"/>
    </source>
</evidence>
<evidence type="ECO:0000256" key="3">
    <source>
        <dbReference type="SAM" id="MobiDB-lite"/>
    </source>
</evidence>
<proteinExistence type="predicted"/>
<gene>
    <name evidence="6" type="primary">CCO119</name>
    <name evidence="6" type="ORF">CcCBS67573_g00119</name>
</gene>
<feature type="signal peptide" evidence="4">
    <location>
        <begin position="1"/>
        <end position="20"/>
    </location>
</feature>
<dbReference type="PANTHER" id="PTHR22595:SF79">
    <property type="entry name" value="CHITINASE 12"/>
    <property type="match status" value="1"/>
</dbReference>
<dbReference type="SUPFAM" id="SSF53955">
    <property type="entry name" value="Lysozyme-like"/>
    <property type="match status" value="1"/>
</dbReference>
<dbReference type="GO" id="GO:0006952">
    <property type="term" value="P:defense response"/>
    <property type="evidence" value="ECO:0007669"/>
    <property type="project" value="UniProtKB-KW"/>
</dbReference>
<evidence type="ECO:0000256" key="2">
    <source>
        <dbReference type="ARBA" id="ARBA00023157"/>
    </source>
</evidence>
<feature type="region of interest" description="Disordered" evidence="3">
    <location>
        <begin position="186"/>
        <end position="240"/>
    </location>
</feature>
<dbReference type="AlphaFoldDB" id="A0A507FQJ5"/>
<evidence type="ECO:0000256" key="1">
    <source>
        <dbReference type="ARBA" id="ARBA00022821"/>
    </source>
</evidence>
<keyword evidence="1" id="KW-0611">Plant defense</keyword>
<dbReference type="OrthoDB" id="2146492at2759"/>
<evidence type="ECO:0000259" key="5">
    <source>
        <dbReference type="Pfam" id="PF00182"/>
    </source>
</evidence>
<dbReference type="GO" id="GO:0004568">
    <property type="term" value="F:chitinase activity"/>
    <property type="evidence" value="ECO:0007669"/>
    <property type="project" value="InterPro"/>
</dbReference>
<evidence type="ECO:0000313" key="7">
    <source>
        <dbReference type="Proteomes" id="UP000320333"/>
    </source>
</evidence>
<protein>
    <submittedName>
        <fullName evidence="6">Chitinase</fullName>
    </submittedName>
</protein>
<keyword evidence="2" id="KW-1015">Disulfide bond</keyword>
<feature type="compositionally biased region" description="Pro residues" evidence="3">
    <location>
        <begin position="116"/>
        <end position="130"/>
    </location>
</feature>
<dbReference type="GO" id="GO:0016998">
    <property type="term" value="P:cell wall macromolecule catabolic process"/>
    <property type="evidence" value="ECO:0007669"/>
    <property type="project" value="InterPro"/>
</dbReference>
<feature type="compositionally biased region" description="Pro residues" evidence="3">
    <location>
        <begin position="82"/>
        <end position="92"/>
    </location>
</feature>
<organism evidence="6 7">
    <name type="scientific">Chytriomyces confervae</name>
    <dbReference type="NCBI Taxonomy" id="246404"/>
    <lineage>
        <taxon>Eukaryota</taxon>
        <taxon>Fungi</taxon>
        <taxon>Fungi incertae sedis</taxon>
        <taxon>Chytridiomycota</taxon>
        <taxon>Chytridiomycota incertae sedis</taxon>
        <taxon>Chytridiomycetes</taxon>
        <taxon>Chytridiales</taxon>
        <taxon>Chytriomycetaceae</taxon>
        <taxon>Chytriomyces</taxon>
    </lineage>
</organism>
<dbReference type="EMBL" id="QEAP01000002">
    <property type="protein sequence ID" value="TPX78544.1"/>
    <property type="molecule type" value="Genomic_DNA"/>
</dbReference>
<name>A0A507FQJ5_9FUNG</name>
<feature type="domain" description="Glycoside hydrolase family 19 catalytic" evidence="5">
    <location>
        <begin position="306"/>
        <end position="371"/>
    </location>
</feature>
<dbReference type="Proteomes" id="UP000320333">
    <property type="component" value="Unassembled WGS sequence"/>
</dbReference>
<dbReference type="Pfam" id="PF00182">
    <property type="entry name" value="Glyco_hydro_19"/>
    <property type="match status" value="1"/>
</dbReference>
<sequence>MVPSQLFAAILAVFALNAAAVPTPLSSRDNFNLRCGSSWEDANSKCGDVCPGGVDRECKNGETCFKDIDTAVCKDTSTDTPAPAPQPQPEEPSPADSETIEFPPTPKWITETVAPTPAPAPQPEPVPTPAPEKETHPLSGSGSTRCGTSWANANGKCGTACPGGVDSQCSNGEKCYKDLDASVCDSGNGPAPAPQPQPGDEDPAPAPAPQPQPTDEGSPAPAPEPQPEYPQQGGGESSIGSMISESAFNKALTTCGINKPKLYGALLKGFTAPIASLQELALLMGNTAHESGSYYFTEEIKCKGVTEVTNECPYGFFHGRGYIQLTWDSNYKAAAAALNRPDIFSNPTIVQDDEATNWATVQWYWTSTVQPMLKSSGYTLGASVKSINGYLECGSNPVAPQRVKFIQCFEQQFTGTQSSATYC</sequence>
<dbReference type="PANTHER" id="PTHR22595">
    <property type="entry name" value="CHITINASE-RELATED"/>
    <property type="match status" value="1"/>
</dbReference>
<accession>A0A507FQJ5</accession>
<keyword evidence="7" id="KW-1185">Reference proteome</keyword>